<dbReference type="InterPro" id="IPR002099">
    <property type="entry name" value="MutL/Mlh/PMS"/>
</dbReference>
<dbReference type="InterPro" id="IPR014762">
    <property type="entry name" value="DNA_mismatch_repair_CS"/>
</dbReference>
<dbReference type="OrthoDB" id="9763467at2"/>
<keyword evidence="3 5" id="KW-0227">DNA damage</keyword>
<feature type="domain" description="MutL C-terminal dimerisation" evidence="7">
    <location>
        <begin position="439"/>
        <end position="582"/>
    </location>
</feature>
<evidence type="ECO:0000256" key="3">
    <source>
        <dbReference type="ARBA" id="ARBA00022763"/>
    </source>
</evidence>
<dbReference type="Gene3D" id="3.30.1540.20">
    <property type="entry name" value="MutL, C-terminal domain, dimerisation subdomain"/>
    <property type="match status" value="1"/>
</dbReference>
<evidence type="ECO:0000313" key="10">
    <source>
        <dbReference type="Proteomes" id="UP000193431"/>
    </source>
</evidence>
<comment type="similarity">
    <text evidence="1 5">Belongs to the DNA mismatch repair MutL/HexB family.</text>
</comment>
<dbReference type="InterPro" id="IPR014790">
    <property type="entry name" value="MutL_C"/>
</dbReference>
<dbReference type="HAMAP" id="MF_00149">
    <property type="entry name" value="DNA_mis_repair"/>
    <property type="match status" value="1"/>
</dbReference>
<dbReference type="EMBL" id="CP019344">
    <property type="protein sequence ID" value="ARN77938.1"/>
    <property type="molecule type" value="Genomic_DNA"/>
</dbReference>
<dbReference type="GO" id="GO:0032300">
    <property type="term" value="C:mismatch repair complex"/>
    <property type="evidence" value="ECO:0007669"/>
    <property type="project" value="InterPro"/>
</dbReference>
<dbReference type="Gene3D" id="3.30.1370.100">
    <property type="entry name" value="MutL, C-terminal domain, regulatory subdomain"/>
    <property type="match status" value="1"/>
</dbReference>
<dbReference type="GO" id="GO:0005524">
    <property type="term" value="F:ATP binding"/>
    <property type="evidence" value="ECO:0007669"/>
    <property type="project" value="InterPro"/>
</dbReference>
<dbReference type="InterPro" id="IPR036890">
    <property type="entry name" value="HATPase_C_sf"/>
</dbReference>
<dbReference type="InterPro" id="IPR038973">
    <property type="entry name" value="MutL/Mlh/Pms-like"/>
</dbReference>
<dbReference type="GO" id="GO:0030983">
    <property type="term" value="F:mismatched DNA binding"/>
    <property type="evidence" value="ECO:0007669"/>
    <property type="project" value="InterPro"/>
</dbReference>
<dbReference type="PANTHER" id="PTHR10073:SF12">
    <property type="entry name" value="DNA MISMATCH REPAIR PROTEIN MLH1"/>
    <property type="match status" value="1"/>
</dbReference>
<dbReference type="InterPro" id="IPR020568">
    <property type="entry name" value="Ribosomal_Su5_D2-typ_SF"/>
</dbReference>
<dbReference type="CDD" id="cd16926">
    <property type="entry name" value="HATPase_MutL-MLH-PMS-like"/>
    <property type="match status" value="1"/>
</dbReference>
<dbReference type="PROSITE" id="PS00058">
    <property type="entry name" value="DNA_MISMATCH_REPAIR_1"/>
    <property type="match status" value="1"/>
</dbReference>
<dbReference type="SMART" id="SM01340">
    <property type="entry name" value="DNA_mis_repair"/>
    <property type="match status" value="1"/>
</dbReference>
<dbReference type="Pfam" id="PF01119">
    <property type="entry name" value="DNA_mis_repair"/>
    <property type="match status" value="1"/>
</dbReference>
<dbReference type="InterPro" id="IPR020667">
    <property type="entry name" value="DNA_mismatch_repair_MutL"/>
</dbReference>
<dbReference type="SUPFAM" id="SSF54211">
    <property type="entry name" value="Ribosomal protein S5 domain 2-like"/>
    <property type="match status" value="1"/>
</dbReference>
<reference evidence="9 10" key="1">
    <citation type="submission" date="2016-11" db="EMBL/GenBank/DDBJ databases">
        <title>Trade-off between light-utilization and light-protection in marine flavobacteria.</title>
        <authorList>
            <person name="Kumagai Y."/>
        </authorList>
    </citation>
    <scope>NUCLEOTIDE SEQUENCE [LARGE SCALE GENOMIC DNA]</scope>
    <source>
        <strain evidence="9 10">JCM 13191</strain>
    </source>
</reference>
<proteinExistence type="inferred from homology"/>
<keyword evidence="10" id="KW-1185">Reference proteome</keyword>
<evidence type="ECO:0000259" key="7">
    <source>
        <dbReference type="SMART" id="SM00853"/>
    </source>
</evidence>
<dbReference type="NCBIfam" id="TIGR00585">
    <property type="entry name" value="mutl"/>
    <property type="match status" value="1"/>
</dbReference>
<dbReference type="Pfam" id="PF13589">
    <property type="entry name" value="HATPase_c_3"/>
    <property type="match status" value="1"/>
</dbReference>
<dbReference type="GO" id="GO:0016887">
    <property type="term" value="F:ATP hydrolysis activity"/>
    <property type="evidence" value="ECO:0007669"/>
    <property type="project" value="InterPro"/>
</dbReference>
<feature type="compositionally biased region" description="Basic and acidic residues" evidence="6">
    <location>
        <begin position="369"/>
        <end position="391"/>
    </location>
</feature>
<dbReference type="CDD" id="cd00782">
    <property type="entry name" value="MutL_Trans"/>
    <property type="match status" value="1"/>
</dbReference>
<sequence length="623" mass="70099">MQDVIKLLPDHVANQIAAGEVVQRPASVVKELLENAIDAGATEIKLIVKDAGKTLVQVIDNGKGMSMMDARMAFERHATSKIQSADDLFNLHTKGFRGEALASIAAIAHVVLKSKQPDTDLGTEIHIQGSKVSSQEPAVMQHGTTISVSNLFYNVPARRKFLKSDNVELRNITDEFHRVALAHPNITMHFVHNSNDLFNLPSGNKRQRIVNIMGSKTNEKLIAVEEETEIVTISGFIGKPEFARKTKGLQFLFVNDRFIRHNYLHHAITAAFEGLLKDGANPSYFLYLKVPSDSVDINIHPTKTEVKFDDEHSLYAIIRASVKHALGQFQVSAIDFERDTEYEVPYDVARTAPVNTPKIEVDRNFNPFKNERVGSGDAGFDDRPATPREPKSITSFQSFKKDPAPWEALYAATDESATIVESSDEQASLFDEGQEKKGNIFQLQRKFIISTLQSGLLVVYQSRAHERVLFEYLLQQFRSQNSVSQQLLFPIKLNRSKNEVAILAQLRSDLEQMGFLFKKLDDNIIEIEGLPLELKENHVESVLDAVIAGQEVEVPEENTFSRKRHLAEIMSRHMRIKSGESMKMEEMEHLINKLFCCEEPGLTPDGKKTFVKITGENLNSKFN</sequence>
<evidence type="ECO:0000256" key="1">
    <source>
        <dbReference type="ARBA" id="ARBA00006082"/>
    </source>
</evidence>
<dbReference type="SMART" id="SM00853">
    <property type="entry name" value="MutL_C"/>
    <property type="match status" value="1"/>
</dbReference>
<dbReference type="PANTHER" id="PTHR10073">
    <property type="entry name" value="DNA MISMATCH REPAIR PROTEIN MLH, PMS, MUTL"/>
    <property type="match status" value="1"/>
</dbReference>
<keyword evidence="4 5" id="KW-0234">DNA repair</keyword>
<dbReference type="FunFam" id="3.30.565.10:FF:000003">
    <property type="entry name" value="DNA mismatch repair endonuclease MutL"/>
    <property type="match status" value="1"/>
</dbReference>
<dbReference type="InterPro" id="IPR014721">
    <property type="entry name" value="Ribsml_uS5_D2-typ_fold_subgr"/>
</dbReference>
<evidence type="ECO:0000313" key="9">
    <source>
        <dbReference type="EMBL" id="ARN77938.1"/>
    </source>
</evidence>
<dbReference type="RefSeq" id="WP_085766735.1">
    <property type="nucleotide sequence ID" value="NZ_CP019344.1"/>
</dbReference>
<dbReference type="InterPro" id="IPR042120">
    <property type="entry name" value="MutL_C_dimsub"/>
</dbReference>
<dbReference type="SUPFAM" id="SSF118116">
    <property type="entry name" value="DNA mismatch repair protein MutL"/>
    <property type="match status" value="1"/>
</dbReference>
<evidence type="ECO:0000256" key="5">
    <source>
        <dbReference type="HAMAP-Rule" id="MF_00149"/>
    </source>
</evidence>
<evidence type="ECO:0000256" key="2">
    <source>
        <dbReference type="ARBA" id="ARBA00021975"/>
    </source>
</evidence>
<protein>
    <recommendedName>
        <fullName evidence="2 5">DNA mismatch repair protein MutL</fullName>
    </recommendedName>
</protein>
<dbReference type="Gene3D" id="3.30.230.10">
    <property type="match status" value="1"/>
</dbReference>
<dbReference type="STRING" id="331648.BST97_07965"/>
<feature type="domain" description="DNA mismatch repair protein S5" evidence="8">
    <location>
        <begin position="209"/>
        <end position="327"/>
    </location>
</feature>
<dbReference type="SUPFAM" id="SSF55874">
    <property type="entry name" value="ATPase domain of HSP90 chaperone/DNA topoisomerase II/histidine kinase"/>
    <property type="match status" value="1"/>
</dbReference>
<feature type="region of interest" description="Disordered" evidence="6">
    <location>
        <begin position="369"/>
        <end position="394"/>
    </location>
</feature>
<dbReference type="InterPro" id="IPR013507">
    <property type="entry name" value="DNA_mismatch_S5_2-like"/>
</dbReference>
<dbReference type="Gene3D" id="3.30.565.10">
    <property type="entry name" value="Histidine kinase-like ATPase, C-terminal domain"/>
    <property type="match status" value="1"/>
</dbReference>
<dbReference type="InterPro" id="IPR037198">
    <property type="entry name" value="MutL_C_sf"/>
</dbReference>
<dbReference type="GO" id="GO:0140664">
    <property type="term" value="F:ATP-dependent DNA damage sensor activity"/>
    <property type="evidence" value="ECO:0007669"/>
    <property type="project" value="InterPro"/>
</dbReference>
<dbReference type="GO" id="GO:0006298">
    <property type="term" value="P:mismatch repair"/>
    <property type="evidence" value="ECO:0007669"/>
    <property type="project" value="UniProtKB-UniRule"/>
</dbReference>
<name>A0A1W6MK01_9FLAO</name>
<dbReference type="Pfam" id="PF08676">
    <property type="entry name" value="MutL_C"/>
    <property type="match status" value="1"/>
</dbReference>
<dbReference type="Proteomes" id="UP000193431">
    <property type="component" value="Chromosome"/>
</dbReference>
<organism evidence="9 10">
    <name type="scientific">Nonlabens spongiae</name>
    <dbReference type="NCBI Taxonomy" id="331648"/>
    <lineage>
        <taxon>Bacteria</taxon>
        <taxon>Pseudomonadati</taxon>
        <taxon>Bacteroidota</taxon>
        <taxon>Flavobacteriia</taxon>
        <taxon>Flavobacteriales</taxon>
        <taxon>Flavobacteriaceae</taxon>
        <taxon>Nonlabens</taxon>
    </lineage>
</organism>
<comment type="function">
    <text evidence="5">This protein is involved in the repair of mismatches in DNA. It is required for dam-dependent methyl-directed DNA mismatch repair. May act as a 'molecular matchmaker', a protein that promotes the formation of a stable complex between two or more DNA-binding proteins in an ATP-dependent manner without itself being part of a final effector complex.</text>
</comment>
<dbReference type="InterPro" id="IPR042121">
    <property type="entry name" value="MutL_C_regsub"/>
</dbReference>
<evidence type="ECO:0000259" key="8">
    <source>
        <dbReference type="SMART" id="SM01340"/>
    </source>
</evidence>
<dbReference type="AlphaFoldDB" id="A0A1W6MK01"/>
<accession>A0A1W6MK01</accession>
<evidence type="ECO:0000256" key="4">
    <source>
        <dbReference type="ARBA" id="ARBA00023204"/>
    </source>
</evidence>
<gene>
    <name evidence="5" type="primary">mutL</name>
    <name evidence="9" type="ORF">BST97_07965</name>
</gene>
<evidence type="ECO:0000256" key="6">
    <source>
        <dbReference type="SAM" id="MobiDB-lite"/>
    </source>
</evidence>